<name>A0A0J6FUF1_9BACL</name>
<evidence type="ECO:0000256" key="1">
    <source>
        <dbReference type="ARBA" id="ARBA00004370"/>
    </source>
</evidence>
<dbReference type="InterPro" id="IPR001466">
    <property type="entry name" value="Beta-lactam-related"/>
</dbReference>
<dbReference type="InterPro" id="IPR012338">
    <property type="entry name" value="Beta-lactam/transpept-like"/>
</dbReference>
<dbReference type="Gene3D" id="3.40.710.10">
    <property type="entry name" value="DD-peptidase/beta-lactamase superfamily"/>
    <property type="match status" value="1"/>
</dbReference>
<evidence type="ECO:0000313" key="4">
    <source>
        <dbReference type="EMBL" id="KMM37982.1"/>
    </source>
</evidence>
<dbReference type="STRING" id="157733.AB986_01220"/>
<dbReference type="Pfam" id="PF00144">
    <property type="entry name" value="Beta-lactamase"/>
    <property type="match status" value="1"/>
</dbReference>
<organism evidence="4 5">
    <name type="scientific">Guptibacillus hwajinpoensis</name>
    <dbReference type="NCBI Taxonomy" id="208199"/>
    <lineage>
        <taxon>Bacteria</taxon>
        <taxon>Bacillati</taxon>
        <taxon>Bacillota</taxon>
        <taxon>Bacilli</taxon>
        <taxon>Bacillales</taxon>
        <taxon>Guptibacillaceae</taxon>
        <taxon>Guptibacillus</taxon>
    </lineage>
</organism>
<dbReference type="AlphaFoldDB" id="A0A0J6FUF1"/>
<dbReference type="Proteomes" id="UP000035996">
    <property type="component" value="Unassembled WGS sequence"/>
</dbReference>
<reference evidence="4" key="1">
    <citation type="submission" date="2015-06" db="EMBL/GenBank/DDBJ databases">
        <authorList>
            <person name="Liu B."/>
            <person name="Wang J."/>
            <person name="Zhu Y."/>
            <person name="Liu G."/>
            <person name="Chen Q."/>
            <person name="Zheng C."/>
            <person name="Che J."/>
            <person name="Ge C."/>
            <person name="Shi H."/>
            <person name="Pan Z."/>
            <person name="Liu X."/>
        </authorList>
    </citation>
    <scope>NUCLEOTIDE SEQUENCE [LARGE SCALE GENOMIC DNA]</scope>
    <source>
        <strain evidence="4">DSM 16346</strain>
    </source>
</reference>
<evidence type="ECO:0000313" key="5">
    <source>
        <dbReference type="Proteomes" id="UP000035996"/>
    </source>
</evidence>
<dbReference type="PANTHER" id="PTHR46825">
    <property type="entry name" value="D-ALANYL-D-ALANINE-CARBOXYPEPTIDASE/ENDOPEPTIDASE AMPH"/>
    <property type="match status" value="1"/>
</dbReference>
<keyword evidence="2" id="KW-0472">Membrane</keyword>
<protein>
    <recommendedName>
        <fullName evidence="3">Beta-lactamase-related domain-containing protein</fullName>
    </recommendedName>
</protein>
<proteinExistence type="predicted"/>
<sequence>MTSENKLEKLEELFSYLTREKMFNGCVLVSENGSPMYEYVNGVAAIDQSKQLTKDSRFDIASVSKSFTAMAIMILKEQQKISFEDVLEKHLSNLPYQGITIRNLLTHTSGLPDYIDWFEEKWDRKKIATNKEVLELFLKEHQPSLLFEPGDKWEYSNTGYILLAEVIKEVSGLTFEEFLESNIFGPLEMHHTQLLSRRINKDSLELAEGYIYDRENDDYKIPDHMDEHRYVYFIDGVRGDGAINTTAKDLYKWEQAIYANVLIKENTKNEAFKPAVLTNGESLGYSVGLHPDVEAGYGFGWSIENSSQTGKILSHGGYCAGFHSFLIRYVETNRSIIYLSNVDYLDFYDNKIHHDIVLQIENILFDKEVKLPSFPVSNNISSEIKTS</sequence>
<evidence type="ECO:0000256" key="2">
    <source>
        <dbReference type="ARBA" id="ARBA00023136"/>
    </source>
</evidence>
<comment type="subcellular location">
    <subcellularLocation>
        <location evidence="1">Membrane</location>
    </subcellularLocation>
</comment>
<dbReference type="OrthoDB" id="9803467at2"/>
<dbReference type="InterPro" id="IPR050491">
    <property type="entry name" value="AmpC-like"/>
</dbReference>
<dbReference type="EMBL" id="LELK01000001">
    <property type="protein sequence ID" value="KMM37982.1"/>
    <property type="molecule type" value="Genomic_DNA"/>
</dbReference>
<accession>A0A0J6FUF1</accession>
<comment type="caution">
    <text evidence="4">The sequence shown here is derived from an EMBL/GenBank/DDBJ whole genome shotgun (WGS) entry which is preliminary data.</text>
</comment>
<evidence type="ECO:0000259" key="3">
    <source>
        <dbReference type="Pfam" id="PF00144"/>
    </source>
</evidence>
<feature type="domain" description="Beta-lactamase-related" evidence="3">
    <location>
        <begin position="26"/>
        <end position="350"/>
    </location>
</feature>
<dbReference type="GO" id="GO:0016020">
    <property type="term" value="C:membrane"/>
    <property type="evidence" value="ECO:0007669"/>
    <property type="project" value="UniProtKB-SubCell"/>
</dbReference>
<dbReference type="RefSeq" id="WP_048309066.1">
    <property type="nucleotide sequence ID" value="NZ_CP119526.1"/>
</dbReference>
<keyword evidence="5" id="KW-1185">Reference proteome</keyword>
<gene>
    <name evidence="4" type="ORF">AB986_01220</name>
</gene>
<dbReference type="SUPFAM" id="SSF56601">
    <property type="entry name" value="beta-lactamase/transpeptidase-like"/>
    <property type="match status" value="1"/>
</dbReference>
<dbReference type="PANTHER" id="PTHR46825:SF11">
    <property type="entry name" value="PENICILLIN-BINDING PROTEIN 4"/>
    <property type="match status" value="1"/>
</dbReference>